<proteinExistence type="predicted"/>
<evidence type="ECO:0000256" key="5">
    <source>
        <dbReference type="ARBA" id="ARBA00022801"/>
    </source>
</evidence>
<dbReference type="InterPro" id="IPR008201">
    <property type="entry name" value="HepT-like"/>
</dbReference>
<evidence type="ECO:0000256" key="3">
    <source>
        <dbReference type="ARBA" id="ARBA00022722"/>
    </source>
</evidence>
<evidence type="ECO:0000313" key="6">
    <source>
        <dbReference type="EMBL" id="TYT75825.1"/>
    </source>
</evidence>
<dbReference type="RefSeq" id="WP_139446018.1">
    <property type="nucleotide sequence ID" value="NZ_VDMB01000002.1"/>
</dbReference>
<evidence type="ECO:0000256" key="1">
    <source>
        <dbReference type="ARBA" id="ARBA00022553"/>
    </source>
</evidence>
<keyword evidence="3" id="KW-0540">Nuclease</keyword>
<keyword evidence="4" id="KW-0547">Nucleotide-binding</keyword>
<dbReference type="EMBL" id="VDMB01000002">
    <property type="protein sequence ID" value="TYT75825.1"/>
    <property type="molecule type" value="Genomic_DNA"/>
</dbReference>
<dbReference type="Proteomes" id="UP000321899">
    <property type="component" value="Unassembled WGS sequence"/>
</dbReference>
<keyword evidence="1" id="KW-0597">Phosphoprotein</keyword>
<dbReference type="GO" id="GO:0004540">
    <property type="term" value="F:RNA nuclease activity"/>
    <property type="evidence" value="ECO:0007669"/>
    <property type="project" value="InterPro"/>
</dbReference>
<dbReference type="AlphaFoldDB" id="A0A5Q4VDW2"/>
<reference evidence="6 7" key="1">
    <citation type="submission" date="2019-06" db="EMBL/GenBank/DDBJ databases">
        <title>Desulfobotulus mexicanus sp. nov., a novel sulfate-reducing bacterium isolated from the sediment of an alkaline crater lake in Mexico.</title>
        <authorList>
            <person name="Hirschler-Rea A."/>
        </authorList>
    </citation>
    <scope>NUCLEOTIDE SEQUENCE [LARGE SCALE GENOMIC DNA]</scope>
    <source>
        <strain evidence="6 7">PAR22N</strain>
    </source>
</reference>
<dbReference type="OrthoDB" id="9802833at2"/>
<dbReference type="Pfam" id="PF01934">
    <property type="entry name" value="HepT-like"/>
    <property type="match status" value="1"/>
</dbReference>
<organism evidence="6 7">
    <name type="scientific">Desulfobotulus mexicanus</name>
    <dbReference type="NCBI Taxonomy" id="2586642"/>
    <lineage>
        <taxon>Bacteria</taxon>
        <taxon>Pseudomonadati</taxon>
        <taxon>Thermodesulfobacteriota</taxon>
        <taxon>Desulfobacteria</taxon>
        <taxon>Desulfobacterales</taxon>
        <taxon>Desulfobacteraceae</taxon>
        <taxon>Desulfobotulus</taxon>
    </lineage>
</organism>
<evidence type="ECO:0000313" key="7">
    <source>
        <dbReference type="Proteomes" id="UP000321899"/>
    </source>
</evidence>
<dbReference type="PANTHER" id="PTHR34139:SF1">
    <property type="entry name" value="RNASE MJ1380-RELATED"/>
    <property type="match status" value="1"/>
</dbReference>
<name>A0A5Q4VDW2_9BACT</name>
<keyword evidence="5" id="KW-0378">Hydrolase</keyword>
<gene>
    <name evidence="6" type="ORF">FIM25_02655</name>
</gene>
<sequence>MSKRNEEDFLLDIMEASRRILSYTQGVDYTSFMEDLKTQDSVIRNLEIIGEAVKNLSKEFRAQHDHIPWKSMSGMRDRLIHDYFGVNLDIVWGVISEDLPILFEKIGKIVY</sequence>
<dbReference type="GO" id="GO:0000166">
    <property type="term" value="F:nucleotide binding"/>
    <property type="evidence" value="ECO:0007669"/>
    <property type="project" value="UniProtKB-KW"/>
</dbReference>
<dbReference type="GO" id="GO:0016787">
    <property type="term" value="F:hydrolase activity"/>
    <property type="evidence" value="ECO:0007669"/>
    <property type="project" value="UniProtKB-KW"/>
</dbReference>
<dbReference type="GO" id="GO:0110001">
    <property type="term" value="C:toxin-antitoxin complex"/>
    <property type="evidence" value="ECO:0007669"/>
    <property type="project" value="InterPro"/>
</dbReference>
<dbReference type="PANTHER" id="PTHR34139">
    <property type="entry name" value="UPF0331 PROTEIN MJ0127"/>
    <property type="match status" value="1"/>
</dbReference>
<keyword evidence="2" id="KW-1277">Toxin-antitoxin system</keyword>
<keyword evidence="7" id="KW-1185">Reference proteome</keyword>
<comment type="caution">
    <text evidence="6">The sequence shown here is derived from an EMBL/GenBank/DDBJ whole genome shotgun (WGS) entry which is preliminary data.</text>
</comment>
<protein>
    <submittedName>
        <fullName evidence="6">DUF86 domain-containing protein</fullName>
    </submittedName>
</protein>
<evidence type="ECO:0000256" key="4">
    <source>
        <dbReference type="ARBA" id="ARBA00022741"/>
    </source>
</evidence>
<accession>A0A5Q4VDW2</accession>
<evidence type="ECO:0000256" key="2">
    <source>
        <dbReference type="ARBA" id="ARBA00022649"/>
    </source>
</evidence>
<dbReference type="InterPro" id="IPR051813">
    <property type="entry name" value="HepT_RNase_toxin"/>
</dbReference>